<reference evidence="1" key="1">
    <citation type="submission" date="2014-12" db="EMBL/GenBank/DDBJ databases">
        <title>Insight into the proteome of Arion vulgaris.</title>
        <authorList>
            <person name="Aradska J."/>
            <person name="Bulat T."/>
            <person name="Smidak R."/>
            <person name="Sarate P."/>
            <person name="Gangsoo J."/>
            <person name="Sialana F."/>
            <person name="Bilban M."/>
            <person name="Lubec G."/>
        </authorList>
    </citation>
    <scope>NUCLEOTIDE SEQUENCE</scope>
    <source>
        <tissue evidence="1">Skin</tissue>
    </source>
</reference>
<evidence type="ECO:0000313" key="1">
    <source>
        <dbReference type="EMBL" id="CEK83443.1"/>
    </source>
</evidence>
<proteinExistence type="predicted"/>
<gene>
    <name evidence="1" type="primary">ORF137040</name>
</gene>
<dbReference type="AlphaFoldDB" id="A0A0B7ARI0"/>
<organism evidence="1">
    <name type="scientific">Arion vulgaris</name>
    <dbReference type="NCBI Taxonomy" id="1028688"/>
    <lineage>
        <taxon>Eukaryota</taxon>
        <taxon>Metazoa</taxon>
        <taxon>Spiralia</taxon>
        <taxon>Lophotrochozoa</taxon>
        <taxon>Mollusca</taxon>
        <taxon>Gastropoda</taxon>
        <taxon>Heterobranchia</taxon>
        <taxon>Euthyneura</taxon>
        <taxon>Panpulmonata</taxon>
        <taxon>Eupulmonata</taxon>
        <taxon>Stylommatophora</taxon>
        <taxon>Helicina</taxon>
        <taxon>Arionoidea</taxon>
        <taxon>Arionidae</taxon>
        <taxon>Arion</taxon>
    </lineage>
</organism>
<protein>
    <submittedName>
        <fullName evidence="1">Uncharacterized protein</fullName>
    </submittedName>
</protein>
<accession>A0A0B7ARI0</accession>
<name>A0A0B7ARI0_9EUPU</name>
<dbReference type="EMBL" id="HACG01036578">
    <property type="protein sequence ID" value="CEK83443.1"/>
    <property type="molecule type" value="Transcribed_RNA"/>
</dbReference>
<sequence>MTLIISMLCDCQHLLYLMTNTVVEDANTLLCSTTNTVVEDEGTLLYVIIDSCFEMRHFVVCNDRNFCEG</sequence>